<dbReference type="CDD" id="cd03261">
    <property type="entry name" value="ABC_Org_Solvent_Resistant"/>
    <property type="match status" value="1"/>
</dbReference>
<accession>A0A194AIX7</accession>
<dbReference type="PROSITE" id="PS00211">
    <property type="entry name" value="ABC_TRANSPORTER_1"/>
    <property type="match status" value="1"/>
</dbReference>
<dbReference type="Pfam" id="PF00005">
    <property type="entry name" value="ABC_tran"/>
    <property type="match status" value="1"/>
</dbReference>
<dbReference type="EMBL" id="BDFE01000015">
    <property type="protein sequence ID" value="GAU08699.1"/>
    <property type="molecule type" value="Genomic_DNA"/>
</dbReference>
<dbReference type="STRING" id="1592317.DPF_1415"/>
<dbReference type="SUPFAM" id="SSF55073">
    <property type="entry name" value="Nucleotide cyclase"/>
    <property type="match status" value="1"/>
</dbReference>
<dbReference type="InterPro" id="IPR017871">
    <property type="entry name" value="ABC_transporter-like_CS"/>
</dbReference>
<dbReference type="SMART" id="SM00382">
    <property type="entry name" value="AAA"/>
    <property type="match status" value="1"/>
</dbReference>
<evidence type="ECO:0000313" key="6">
    <source>
        <dbReference type="Proteomes" id="UP000095200"/>
    </source>
</evidence>
<dbReference type="Gene3D" id="3.40.50.300">
    <property type="entry name" value="P-loop containing nucleotide triphosphate hydrolases"/>
    <property type="match status" value="1"/>
</dbReference>
<organism evidence="5 6">
    <name type="scientific">Desulfoplanes formicivorans</name>
    <dbReference type="NCBI Taxonomy" id="1592317"/>
    <lineage>
        <taxon>Bacteria</taxon>
        <taxon>Pseudomonadati</taxon>
        <taxon>Thermodesulfobacteriota</taxon>
        <taxon>Desulfovibrionia</taxon>
        <taxon>Desulfovibrionales</taxon>
        <taxon>Desulfoplanaceae</taxon>
        <taxon>Desulfoplanes</taxon>
    </lineage>
</organism>
<sequence>MPTPLVEFKNVTKRFGERTILDGIDLTIYEGEITTIIGKSGVGKSVFLKHIIGLLTPDAGEIVFMGQPLAAMSRKKRQAMKRQCSYMFQHNALFDSMTVFENIALPLREKTTLHPREIAQKVKDKMEQLELGEVGHKYPTQLSGGMQKRVALARALINEPKIVLFDEPTTGLDPIRKNAVLSMIAHYQQKFNFSAVLVSHDIPDVFYISDRIAIIDEARILFHGSPLQLEQTRQPVIDEFINSLELLKNDLTGLCTNSQLHNHFELAQRECVEQDKPFCILTMHMHGLDAVTERIGALAAHRVMETFARTWQTILARDIHVALYGRYTAVGVLPGISTKECHDIATVIARAPHQGHELFIEGFKDKDVTATLQMGCAPGDPEENLDRHIARSRANHITVTEVACTGRRN</sequence>
<proteinExistence type="predicted"/>
<dbReference type="InterPro" id="IPR027417">
    <property type="entry name" value="P-loop_NTPase"/>
</dbReference>
<reference evidence="6" key="1">
    <citation type="submission" date="2016-06" db="EMBL/GenBank/DDBJ databases">
        <title>Draft genome sequence of Desulfoplanes formicivorans strain Pf12B.</title>
        <authorList>
            <person name="Watanabe M."/>
            <person name="Kojima H."/>
            <person name="Fukui M."/>
        </authorList>
    </citation>
    <scope>NUCLEOTIDE SEQUENCE [LARGE SCALE GENOMIC DNA]</scope>
    <source>
        <strain evidence="6">Pf12B</strain>
    </source>
</reference>
<dbReference type="GO" id="GO:0016887">
    <property type="term" value="F:ATP hydrolysis activity"/>
    <property type="evidence" value="ECO:0007669"/>
    <property type="project" value="InterPro"/>
</dbReference>
<keyword evidence="1" id="KW-0813">Transport</keyword>
<protein>
    <submittedName>
        <fullName evidence="5">Diguanylate cyclase</fullName>
    </submittedName>
</protein>
<dbReference type="SUPFAM" id="SSF52540">
    <property type="entry name" value="P-loop containing nucleoside triphosphate hydrolases"/>
    <property type="match status" value="1"/>
</dbReference>
<dbReference type="InterPro" id="IPR000160">
    <property type="entry name" value="GGDEF_dom"/>
</dbReference>
<evidence type="ECO:0000259" key="4">
    <source>
        <dbReference type="PROSITE" id="PS50893"/>
    </source>
</evidence>
<dbReference type="GO" id="GO:0005524">
    <property type="term" value="F:ATP binding"/>
    <property type="evidence" value="ECO:0007669"/>
    <property type="project" value="UniProtKB-KW"/>
</dbReference>
<dbReference type="Pfam" id="PF00990">
    <property type="entry name" value="GGDEF"/>
    <property type="match status" value="1"/>
</dbReference>
<comment type="caution">
    <text evidence="5">The sequence shown here is derived from an EMBL/GenBank/DDBJ whole genome shotgun (WGS) entry which is preliminary data.</text>
</comment>
<dbReference type="PANTHER" id="PTHR43023">
    <property type="entry name" value="PROTEIN TRIGALACTOSYLDIACYLGLYCEROL 3, CHLOROPLASTIC"/>
    <property type="match status" value="1"/>
</dbReference>
<name>A0A194AIX7_9BACT</name>
<feature type="domain" description="ABC transporter" evidence="4">
    <location>
        <begin position="6"/>
        <end position="242"/>
    </location>
</feature>
<gene>
    <name evidence="5" type="ORF">DPF_1415</name>
</gene>
<evidence type="ECO:0000256" key="2">
    <source>
        <dbReference type="ARBA" id="ARBA00022741"/>
    </source>
</evidence>
<dbReference type="OrthoDB" id="9809450at2"/>
<dbReference type="Proteomes" id="UP000095200">
    <property type="component" value="Unassembled WGS sequence"/>
</dbReference>
<keyword evidence="3" id="KW-0067">ATP-binding</keyword>
<dbReference type="Gene3D" id="3.30.70.270">
    <property type="match status" value="1"/>
</dbReference>
<evidence type="ECO:0000313" key="5">
    <source>
        <dbReference type="EMBL" id="GAU08699.1"/>
    </source>
</evidence>
<dbReference type="PANTHER" id="PTHR43023:SF6">
    <property type="entry name" value="INTERMEMBRANE PHOSPHOLIPID TRANSPORT SYSTEM ATP-BINDING PROTEIN MLAF"/>
    <property type="match status" value="1"/>
</dbReference>
<keyword evidence="2" id="KW-0547">Nucleotide-binding</keyword>
<dbReference type="PROSITE" id="PS50893">
    <property type="entry name" value="ABC_TRANSPORTER_2"/>
    <property type="match status" value="1"/>
</dbReference>
<dbReference type="AlphaFoldDB" id="A0A194AIX7"/>
<dbReference type="RefSeq" id="WP_069858433.1">
    <property type="nucleotide sequence ID" value="NZ_BDFE01000015.1"/>
</dbReference>
<evidence type="ECO:0000256" key="3">
    <source>
        <dbReference type="ARBA" id="ARBA00022840"/>
    </source>
</evidence>
<keyword evidence="6" id="KW-1185">Reference proteome</keyword>
<dbReference type="InterPro" id="IPR043128">
    <property type="entry name" value="Rev_trsase/Diguanyl_cyclase"/>
</dbReference>
<dbReference type="InterPro" id="IPR029787">
    <property type="entry name" value="Nucleotide_cyclase"/>
</dbReference>
<dbReference type="InterPro" id="IPR003439">
    <property type="entry name" value="ABC_transporter-like_ATP-bd"/>
</dbReference>
<dbReference type="InterPro" id="IPR003593">
    <property type="entry name" value="AAA+_ATPase"/>
</dbReference>
<evidence type="ECO:0000256" key="1">
    <source>
        <dbReference type="ARBA" id="ARBA00022448"/>
    </source>
</evidence>